<dbReference type="InterPro" id="IPR038765">
    <property type="entry name" value="Papain-like_cys_pep_sf"/>
</dbReference>
<comment type="caution">
    <text evidence="7">The sequence shown here is derived from an EMBL/GenBank/DDBJ whole genome shotgun (WGS) entry which is preliminary data.</text>
</comment>
<dbReference type="RefSeq" id="WP_344364491.1">
    <property type="nucleotide sequence ID" value="NZ_BAAASR010000026.1"/>
</dbReference>
<feature type="domain" description="NlpC/P60" evidence="6">
    <location>
        <begin position="42"/>
        <end position="158"/>
    </location>
</feature>
<gene>
    <name evidence="7" type="ORF">GCM10010393_46860</name>
</gene>
<comment type="similarity">
    <text evidence="1">Belongs to the peptidase C40 family.</text>
</comment>
<dbReference type="InterPro" id="IPR000064">
    <property type="entry name" value="NLP_P60_dom"/>
</dbReference>
<evidence type="ECO:0000256" key="2">
    <source>
        <dbReference type="ARBA" id="ARBA00022670"/>
    </source>
</evidence>
<keyword evidence="2" id="KW-0645">Protease</keyword>
<feature type="chain" id="PRO_5046852170" evidence="5">
    <location>
        <begin position="24"/>
        <end position="158"/>
    </location>
</feature>
<evidence type="ECO:0000259" key="6">
    <source>
        <dbReference type="PROSITE" id="PS51935"/>
    </source>
</evidence>
<keyword evidence="3" id="KW-0378">Hydrolase</keyword>
<dbReference type="InterPro" id="IPR051794">
    <property type="entry name" value="PG_Endopeptidase_C40"/>
</dbReference>
<evidence type="ECO:0000256" key="3">
    <source>
        <dbReference type="ARBA" id="ARBA00022801"/>
    </source>
</evidence>
<dbReference type="PROSITE" id="PS51935">
    <property type="entry name" value="NLPC_P60"/>
    <property type="match status" value="1"/>
</dbReference>
<keyword evidence="8" id="KW-1185">Reference proteome</keyword>
<dbReference type="PANTHER" id="PTHR47359:SF3">
    <property type="entry name" value="NLP_P60 DOMAIN-CONTAINING PROTEIN-RELATED"/>
    <property type="match status" value="1"/>
</dbReference>
<keyword evidence="5" id="KW-0732">Signal</keyword>
<dbReference type="EMBL" id="BAAASR010000026">
    <property type="protein sequence ID" value="GAA2508664.1"/>
    <property type="molecule type" value="Genomic_DNA"/>
</dbReference>
<sequence length="158" mass="16796">MTAQIHVPSLLSRAGAVSALALAAVGGQMLAPGAVSEAQAAPAHGTKALNIAASKKGAPYKYGAAGPSRFDCSGLTLYSYKKAGKTLPRTAQQQYNKTRHISASGRQKGDLVFFHRGSNVYHVGIYAGNNKIWHSPKSGSVVKLDKIWSKSVWYGRVR</sequence>
<reference evidence="8" key="1">
    <citation type="journal article" date="2019" name="Int. J. Syst. Evol. Microbiol.">
        <title>The Global Catalogue of Microorganisms (GCM) 10K type strain sequencing project: providing services to taxonomists for standard genome sequencing and annotation.</title>
        <authorList>
            <consortium name="The Broad Institute Genomics Platform"/>
            <consortium name="The Broad Institute Genome Sequencing Center for Infectious Disease"/>
            <person name="Wu L."/>
            <person name="Ma J."/>
        </authorList>
    </citation>
    <scope>NUCLEOTIDE SEQUENCE [LARGE SCALE GENOMIC DNA]</scope>
    <source>
        <strain evidence="8">JCM 5062</strain>
    </source>
</reference>
<accession>A0ABP6A178</accession>
<evidence type="ECO:0000256" key="1">
    <source>
        <dbReference type="ARBA" id="ARBA00007074"/>
    </source>
</evidence>
<evidence type="ECO:0000256" key="4">
    <source>
        <dbReference type="ARBA" id="ARBA00022807"/>
    </source>
</evidence>
<dbReference type="SUPFAM" id="SSF54001">
    <property type="entry name" value="Cysteine proteinases"/>
    <property type="match status" value="1"/>
</dbReference>
<dbReference type="Pfam" id="PF00877">
    <property type="entry name" value="NLPC_P60"/>
    <property type="match status" value="1"/>
</dbReference>
<organism evidence="7 8">
    <name type="scientific">Streptomyces gobitricini</name>
    <dbReference type="NCBI Taxonomy" id="68211"/>
    <lineage>
        <taxon>Bacteria</taxon>
        <taxon>Bacillati</taxon>
        <taxon>Actinomycetota</taxon>
        <taxon>Actinomycetes</taxon>
        <taxon>Kitasatosporales</taxon>
        <taxon>Streptomycetaceae</taxon>
        <taxon>Streptomyces</taxon>
    </lineage>
</organism>
<proteinExistence type="inferred from homology"/>
<dbReference type="Proteomes" id="UP001499942">
    <property type="component" value="Unassembled WGS sequence"/>
</dbReference>
<evidence type="ECO:0000313" key="7">
    <source>
        <dbReference type="EMBL" id="GAA2508664.1"/>
    </source>
</evidence>
<dbReference type="PANTHER" id="PTHR47359">
    <property type="entry name" value="PEPTIDOGLYCAN DL-ENDOPEPTIDASE CWLO"/>
    <property type="match status" value="1"/>
</dbReference>
<evidence type="ECO:0000313" key="8">
    <source>
        <dbReference type="Proteomes" id="UP001499942"/>
    </source>
</evidence>
<name>A0ABP6A178_9ACTN</name>
<keyword evidence="4" id="KW-0788">Thiol protease</keyword>
<dbReference type="Gene3D" id="3.90.1720.10">
    <property type="entry name" value="endopeptidase domain like (from Nostoc punctiforme)"/>
    <property type="match status" value="1"/>
</dbReference>
<feature type="signal peptide" evidence="5">
    <location>
        <begin position="1"/>
        <end position="23"/>
    </location>
</feature>
<evidence type="ECO:0000256" key="5">
    <source>
        <dbReference type="SAM" id="SignalP"/>
    </source>
</evidence>
<protein>
    <submittedName>
        <fullName evidence="7">C40 family peptidase</fullName>
    </submittedName>
</protein>